<comment type="similarity">
    <text evidence="7">Belongs to the class-III pyridoxal-phosphate-dependent aminotransferase family. BioA subfamily.</text>
</comment>
<organism evidence="8 9">
    <name type="scientific">Candidatus Nitrosotalea okcheonensis</name>
    <dbReference type="NCBI Taxonomy" id="1903276"/>
    <lineage>
        <taxon>Archaea</taxon>
        <taxon>Nitrososphaerota</taxon>
        <taxon>Nitrososphaeria</taxon>
        <taxon>Nitrosotaleales</taxon>
        <taxon>Nitrosotaleaceae</taxon>
        <taxon>Nitrosotalea</taxon>
    </lineage>
</organism>
<gene>
    <name evidence="7 8" type="primary">bioA</name>
    <name evidence="8" type="ORF">NCS_10670</name>
</gene>
<dbReference type="PANTHER" id="PTHR42684">
    <property type="entry name" value="ADENOSYLMETHIONINE-8-AMINO-7-OXONONANOATE AMINOTRANSFERASE"/>
    <property type="match status" value="1"/>
</dbReference>
<dbReference type="AlphaFoldDB" id="A0A2H1FDM0"/>
<proteinExistence type="inferred from homology"/>
<evidence type="ECO:0000256" key="3">
    <source>
        <dbReference type="ARBA" id="ARBA00022679"/>
    </source>
</evidence>
<feature type="site" description="Participates in the substrate recognition with KAPA and in a stacking interaction with the adenine ring of SAM" evidence="7">
    <location>
        <position position="9"/>
    </location>
</feature>
<dbReference type="InterPro" id="IPR005814">
    <property type="entry name" value="Aminotrans_3"/>
</dbReference>
<dbReference type="Proteomes" id="UP000230607">
    <property type="component" value="Chromosome 1"/>
</dbReference>
<dbReference type="GO" id="GO:0005737">
    <property type="term" value="C:cytoplasm"/>
    <property type="evidence" value="ECO:0007669"/>
    <property type="project" value="UniProtKB-SubCell"/>
</dbReference>
<evidence type="ECO:0000256" key="5">
    <source>
        <dbReference type="ARBA" id="ARBA00022756"/>
    </source>
</evidence>
<feature type="binding site" evidence="7">
    <location>
        <position position="135"/>
    </location>
    <ligand>
        <name>substrate</name>
    </ligand>
</feature>
<dbReference type="InterPro" id="IPR005815">
    <property type="entry name" value="BioA"/>
</dbReference>
<accession>A0A2H1FDM0</accession>
<dbReference type="GO" id="GO:0030170">
    <property type="term" value="F:pyridoxal phosphate binding"/>
    <property type="evidence" value="ECO:0007669"/>
    <property type="project" value="UniProtKB-UniRule"/>
</dbReference>
<feature type="modified residue" description="N6-(pyridoxal phosphate)lysine" evidence="7">
    <location>
        <position position="269"/>
    </location>
</feature>
<comment type="subunit">
    <text evidence="7">Homodimer.</text>
</comment>
<evidence type="ECO:0000256" key="6">
    <source>
        <dbReference type="ARBA" id="ARBA00022898"/>
    </source>
</evidence>
<comment type="function">
    <text evidence="7">Catalyzes the transfer of the alpha-amino group from S-adenosyl-L-methionine (SAM) to 7-keto-8-aminopelargonic acid (KAPA) to form 7,8-diaminopelargonic acid (DAPA). It is the only aminotransferase known to utilize SAM as an amino donor.</text>
</comment>
<comment type="catalytic activity">
    <reaction evidence="7">
        <text>(8S)-8-amino-7-oxononanoate + S-adenosyl-L-methionine = S-adenosyl-4-methylsulfanyl-2-oxobutanoate + (7R,8S)-7,8-diammoniononanoate</text>
        <dbReference type="Rhea" id="RHEA:16861"/>
        <dbReference type="ChEBI" id="CHEBI:16490"/>
        <dbReference type="ChEBI" id="CHEBI:59789"/>
        <dbReference type="ChEBI" id="CHEBI:149468"/>
        <dbReference type="ChEBI" id="CHEBI:149469"/>
        <dbReference type="EC" id="2.6.1.62"/>
    </reaction>
</comment>
<keyword evidence="5 7" id="KW-0093">Biotin biosynthesis</keyword>
<keyword evidence="2 7" id="KW-0032">Aminotransferase</keyword>
<dbReference type="NCBIfam" id="TIGR00508">
    <property type="entry name" value="bioA"/>
    <property type="match status" value="1"/>
</dbReference>
<dbReference type="PIRSF" id="PIRSF000521">
    <property type="entry name" value="Transaminase_4ab_Lys_Orn"/>
    <property type="match status" value="1"/>
</dbReference>
<dbReference type="GO" id="GO:0004015">
    <property type="term" value="F:adenosylmethionine-8-amino-7-oxononanoate transaminase activity"/>
    <property type="evidence" value="ECO:0007669"/>
    <property type="project" value="UniProtKB-UniRule"/>
</dbReference>
<comment type="pathway">
    <text evidence="7">Cofactor biosynthesis; biotin biosynthesis; 7,8-diaminononanoate from 8-amino-7-oxononanoate (SAM route): step 1/1.</text>
</comment>
<dbReference type="InterPro" id="IPR015421">
    <property type="entry name" value="PyrdxlP-dep_Trfase_major"/>
</dbReference>
<evidence type="ECO:0000256" key="4">
    <source>
        <dbReference type="ARBA" id="ARBA00022691"/>
    </source>
</evidence>
<evidence type="ECO:0000313" key="8">
    <source>
        <dbReference type="EMBL" id="SMH70863.1"/>
    </source>
</evidence>
<feature type="binding site" evidence="7">
    <location>
        <position position="304"/>
    </location>
    <ligand>
        <name>substrate</name>
    </ligand>
</feature>
<dbReference type="Gene3D" id="3.40.640.10">
    <property type="entry name" value="Type I PLP-dependent aspartate aminotransferase-like (Major domain)"/>
    <property type="match status" value="1"/>
</dbReference>
<evidence type="ECO:0000256" key="7">
    <source>
        <dbReference type="HAMAP-Rule" id="MF_00834"/>
    </source>
</evidence>
<dbReference type="InterPro" id="IPR015424">
    <property type="entry name" value="PyrdxlP-dep_Trfase"/>
</dbReference>
<dbReference type="InterPro" id="IPR049704">
    <property type="entry name" value="Aminotrans_3_PPA_site"/>
</dbReference>
<feature type="binding site" evidence="7">
    <location>
        <begin position="305"/>
        <end position="306"/>
    </location>
    <ligand>
        <name>pyridoxal 5'-phosphate</name>
        <dbReference type="ChEBI" id="CHEBI:597326"/>
    </ligand>
</feature>
<evidence type="ECO:0000256" key="2">
    <source>
        <dbReference type="ARBA" id="ARBA00022576"/>
    </source>
</evidence>
<reference evidence="9" key="1">
    <citation type="submission" date="2017-03" db="EMBL/GenBank/DDBJ databases">
        <authorList>
            <person name="Herbold C."/>
        </authorList>
    </citation>
    <scope>NUCLEOTIDE SEQUENCE [LARGE SCALE GENOMIC DNA]</scope>
</reference>
<dbReference type="GO" id="GO:0009102">
    <property type="term" value="P:biotin biosynthetic process"/>
    <property type="evidence" value="ECO:0007669"/>
    <property type="project" value="UniProtKB-UniRule"/>
</dbReference>
<comment type="caution">
    <text evidence="7">Lacks conserved residue(s) required for the propagation of feature annotation.</text>
</comment>
<feature type="binding site" evidence="7">
    <location>
        <begin position="103"/>
        <end position="104"/>
    </location>
    <ligand>
        <name>pyridoxal 5'-phosphate</name>
        <dbReference type="ChEBI" id="CHEBI:597326"/>
    </ligand>
</feature>
<keyword evidence="6 7" id="KW-0663">Pyridoxal phosphate</keyword>
<feature type="binding site" evidence="7">
    <location>
        <position position="240"/>
    </location>
    <ligand>
        <name>pyridoxal 5'-phosphate</name>
        <dbReference type="ChEBI" id="CHEBI:597326"/>
    </ligand>
</feature>
<keyword evidence="7" id="KW-0963">Cytoplasm</keyword>
<dbReference type="Gene3D" id="3.90.1150.10">
    <property type="entry name" value="Aspartate Aminotransferase, domain 1"/>
    <property type="match status" value="1"/>
</dbReference>
<dbReference type="HAMAP" id="MF_00834">
    <property type="entry name" value="BioA"/>
    <property type="match status" value="1"/>
</dbReference>
<dbReference type="SUPFAM" id="SSF53383">
    <property type="entry name" value="PLP-dependent transferases"/>
    <property type="match status" value="1"/>
</dbReference>
<dbReference type="PROSITE" id="PS00600">
    <property type="entry name" value="AA_TRANSFER_CLASS_3"/>
    <property type="match status" value="1"/>
</dbReference>
<dbReference type="EC" id="2.6.1.62" evidence="7"/>
<dbReference type="CDD" id="cd00610">
    <property type="entry name" value="OAT_like"/>
    <property type="match status" value="1"/>
</dbReference>
<keyword evidence="3 7" id="KW-0808">Transferase</keyword>
<evidence type="ECO:0000256" key="1">
    <source>
        <dbReference type="ARBA" id="ARBA00001933"/>
    </source>
</evidence>
<dbReference type="OrthoDB" id="6534at2157"/>
<feature type="binding site" evidence="7">
    <location>
        <position position="269"/>
    </location>
    <ligand>
        <name>substrate</name>
    </ligand>
</feature>
<dbReference type="EMBL" id="LT841358">
    <property type="protein sequence ID" value="SMH70863.1"/>
    <property type="molecule type" value="Genomic_DNA"/>
</dbReference>
<dbReference type="Pfam" id="PF00202">
    <property type="entry name" value="Aminotran_3"/>
    <property type="match status" value="1"/>
</dbReference>
<keyword evidence="4 7" id="KW-0949">S-adenosyl-L-methionine</keyword>
<sequence length="436" mass="49520">MHSFVWHPYTQMKDWKKFDIITEGRGMWLHDTHGNALMDGVASMWCNVWGHSNKELIKTIKKQAEKLQHSSLFNLTNDKAEDLAEKLVKLAPEMYRVFYSDDGSTAMEISAKMALQYWSNMGEKKTKFVSLENGYHGDTIGAMSLGYVPLFFSKFKSSLFPVLRTPSPNRYRIPKGYSFEDYQEFCLERIEQVFSKNDNIAAFVMESGAQIAGGVIIYPNGFQKKISKICKRHNVLFILDEIATGFGRLGSMIEYKNQESIPDIVSFGKMLSGGYLPLAATLASKKIYDSFLGEYKDMKHFFHGHTFTGNPLACATALTNISLYEKYNLISKIKKRASQMESRIKEISNMDLVGDVRHTGMLMGIELVSNKKTKTPISPKKRFPQKIFVEAKKHGIYQRTLGHIVMVIPPLAISEKELDFLLDGTITTIKNVSSQM</sequence>
<feature type="binding site" evidence="7">
    <location>
        <position position="399"/>
    </location>
    <ligand>
        <name>substrate</name>
    </ligand>
</feature>
<comment type="subcellular location">
    <subcellularLocation>
        <location evidence="7">Cytoplasm</location>
    </subcellularLocation>
</comment>
<dbReference type="UniPathway" id="UPA00078">
    <property type="reaction ID" value="UER00160"/>
</dbReference>
<protein>
    <recommendedName>
        <fullName evidence="7">Adenosylmethionine-8-amino-7-oxononanoate aminotransferase</fullName>
        <ecNumber evidence="7">2.6.1.62</ecNumber>
    </recommendedName>
    <alternativeName>
        <fullName evidence="7">7,8-diamino-pelargonic acid aminotransferase</fullName>
        <shortName evidence="7">DAPA AT</shortName>
        <shortName evidence="7">DAPA aminotransferase</shortName>
    </alternativeName>
    <alternativeName>
        <fullName evidence="7">7,8-diaminononanoate synthase</fullName>
        <shortName evidence="7">DANS</shortName>
    </alternativeName>
    <alternativeName>
        <fullName evidence="7">Diaminopelargonic acid synthase</fullName>
    </alternativeName>
</protein>
<dbReference type="RefSeq" id="WP_157926928.1">
    <property type="nucleotide sequence ID" value="NZ_LT841358.1"/>
</dbReference>
<name>A0A2H1FDM0_9ARCH</name>
<keyword evidence="9" id="KW-1185">Reference proteome</keyword>
<dbReference type="InterPro" id="IPR015422">
    <property type="entry name" value="PyrdxlP-dep_Trfase_small"/>
</dbReference>
<comment type="cofactor">
    <cofactor evidence="1 7">
        <name>pyridoxal 5'-phosphate</name>
        <dbReference type="ChEBI" id="CHEBI:597326"/>
    </cofactor>
</comment>
<dbReference type="PANTHER" id="PTHR42684:SF3">
    <property type="entry name" value="ADENOSYLMETHIONINE-8-AMINO-7-OXONONANOATE AMINOTRANSFERASE"/>
    <property type="match status" value="1"/>
</dbReference>
<evidence type="ECO:0000313" key="9">
    <source>
        <dbReference type="Proteomes" id="UP000230607"/>
    </source>
</evidence>